<sequence>MSASANKLYCDDASFNTEEGWRQIVDPVVQATCSKESLFVAISITNKCISTESWSRPSIEDVLSNLRYASQIQATAYGDQRI</sequence>
<dbReference type="Proteomes" id="UP001603857">
    <property type="component" value="Unassembled WGS sequence"/>
</dbReference>
<accession>A0ABD1NFW3</accession>
<dbReference type="AlphaFoldDB" id="A0ABD1NFW3"/>
<protein>
    <submittedName>
        <fullName evidence="1">Uncharacterized protein</fullName>
    </submittedName>
</protein>
<gene>
    <name evidence="1" type="ORF">Fmac_001021</name>
</gene>
<dbReference type="EMBL" id="JBGMDY010000001">
    <property type="protein sequence ID" value="KAL2347021.1"/>
    <property type="molecule type" value="Genomic_DNA"/>
</dbReference>
<reference evidence="1 2" key="1">
    <citation type="submission" date="2024-08" db="EMBL/GenBank/DDBJ databases">
        <title>Insights into the chromosomal genome structure of Flemingia macrophylla.</title>
        <authorList>
            <person name="Ding Y."/>
            <person name="Zhao Y."/>
            <person name="Bi W."/>
            <person name="Wu M."/>
            <person name="Zhao G."/>
            <person name="Gong Y."/>
            <person name="Li W."/>
            <person name="Zhang P."/>
        </authorList>
    </citation>
    <scope>NUCLEOTIDE SEQUENCE [LARGE SCALE GENOMIC DNA]</scope>
    <source>
        <strain evidence="1">DYQJB</strain>
        <tissue evidence="1">Leaf</tissue>
    </source>
</reference>
<comment type="caution">
    <text evidence="1">The sequence shown here is derived from an EMBL/GenBank/DDBJ whole genome shotgun (WGS) entry which is preliminary data.</text>
</comment>
<keyword evidence="2" id="KW-1185">Reference proteome</keyword>
<proteinExistence type="predicted"/>
<evidence type="ECO:0000313" key="2">
    <source>
        <dbReference type="Proteomes" id="UP001603857"/>
    </source>
</evidence>
<evidence type="ECO:0000313" key="1">
    <source>
        <dbReference type="EMBL" id="KAL2347021.1"/>
    </source>
</evidence>
<organism evidence="1 2">
    <name type="scientific">Flemingia macrophylla</name>
    <dbReference type="NCBI Taxonomy" id="520843"/>
    <lineage>
        <taxon>Eukaryota</taxon>
        <taxon>Viridiplantae</taxon>
        <taxon>Streptophyta</taxon>
        <taxon>Embryophyta</taxon>
        <taxon>Tracheophyta</taxon>
        <taxon>Spermatophyta</taxon>
        <taxon>Magnoliopsida</taxon>
        <taxon>eudicotyledons</taxon>
        <taxon>Gunneridae</taxon>
        <taxon>Pentapetalae</taxon>
        <taxon>rosids</taxon>
        <taxon>fabids</taxon>
        <taxon>Fabales</taxon>
        <taxon>Fabaceae</taxon>
        <taxon>Papilionoideae</taxon>
        <taxon>50 kb inversion clade</taxon>
        <taxon>NPAAA clade</taxon>
        <taxon>indigoferoid/millettioid clade</taxon>
        <taxon>Phaseoleae</taxon>
        <taxon>Flemingia</taxon>
    </lineage>
</organism>
<name>A0ABD1NFW3_9FABA</name>